<dbReference type="SMART" id="SM00028">
    <property type="entry name" value="TPR"/>
    <property type="match status" value="4"/>
</dbReference>
<dbReference type="Pfam" id="PF13181">
    <property type="entry name" value="TPR_8"/>
    <property type="match status" value="1"/>
</dbReference>
<reference evidence="5 6" key="1">
    <citation type="submission" date="2020-02" db="EMBL/GenBank/DDBJ databases">
        <title>Complete genome of Muricauda sp. 501str8.</title>
        <authorList>
            <person name="Dong B."/>
            <person name="Zhu S."/>
            <person name="Yang J."/>
            <person name="Chen J."/>
        </authorList>
    </citation>
    <scope>NUCLEOTIDE SEQUENCE [LARGE SCALE GENOMIC DNA]</scope>
    <source>
        <strain evidence="5 6">501str8</strain>
    </source>
</reference>
<dbReference type="RefSeq" id="WP_166248520.1">
    <property type="nucleotide sequence ID" value="NZ_CP049616.1"/>
</dbReference>
<evidence type="ECO:0000256" key="3">
    <source>
        <dbReference type="PROSITE-ProRule" id="PRU00339"/>
    </source>
</evidence>
<dbReference type="Pfam" id="PF14280">
    <property type="entry name" value="DUF4365"/>
    <property type="match status" value="1"/>
</dbReference>
<sequence length="661" mass="77986">MTRPKRHDNHILETESNKYFKNCIPNEWFVDKPEHDYGIDFIVNLVLRGYVTGLNFSVQLKSMKVNRNEDFACVTLKHSTLGMFNTRLEPVLIIAYVKEDEEAYWCWYADLKIDLTSSQKSYRIRVPKSNKLSEIDTKGIFSYVQNVFGIKTFIEDIGQLEYTQMSDFEILAWKNYFSCKYEDAAFYLRKLLKSNNNSTIYLEALSYSLYQLFNYQEALYYINKAIAISETPNNKLIKACILAEDGLQNNIKSKLIQAKELFAQFISEFPNQDMYNYNYANTLNGLEESKKALEYYEKCLKINPNHSQAWKNLGSVYYKLEAHEKELECYDKALAINPNLSQALFSKGVTLSHIYQKHEEALPLMLKSIELEEFTFRNYSIGYYWLAYVYEKLSDLKSAFKFINDGLEQYPENTFLLKFKAYLSNSYWKDHVWIKEEAIKFFEYRLSVKANFENLYYLIIIREINDEETILNLIAEYIPLFKTLTTENLNKCKIKIFDHISFLRHYNQYMDFRHQFPLSRYTDHLVSDFYIISSEFWDILDLVFATSYSAALLEYRNGMTSEYIAEKILSRLLYAPNSIFELIPSKDFSKDESISIVSHNYIEFPNIIIREFGAQVGYITGVLGLNKPNSAEHLPEKWVDALREKIFINLNEKLKLIEKEK</sequence>
<keyword evidence="6" id="KW-1185">Reference proteome</keyword>
<dbReference type="Pfam" id="PF13424">
    <property type="entry name" value="TPR_12"/>
    <property type="match status" value="1"/>
</dbReference>
<dbReference type="Proteomes" id="UP000502928">
    <property type="component" value="Chromosome"/>
</dbReference>
<name>A0A6G7J2G1_9FLAO</name>
<dbReference type="PANTHER" id="PTHR44943">
    <property type="entry name" value="CELLULOSE SYNTHASE OPERON PROTEIN C"/>
    <property type="match status" value="1"/>
</dbReference>
<dbReference type="KEGG" id="mut:GVT53_09975"/>
<evidence type="ECO:0000259" key="4">
    <source>
        <dbReference type="Pfam" id="PF14280"/>
    </source>
</evidence>
<protein>
    <submittedName>
        <fullName evidence="5">DUF4365 domain-containing protein</fullName>
    </submittedName>
</protein>
<gene>
    <name evidence="5" type="ORF">GVT53_09975</name>
</gene>
<dbReference type="InterPro" id="IPR011990">
    <property type="entry name" value="TPR-like_helical_dom_sf"/>
</dbReference>
<feature type="repeat" description="TPR" evidence="3">
    <location>
        <begin position="307"/>
        <end position="340"/>
    </location>
</feature>
<evidence type="ECO:0000256" key="2">
    <source>
        <dbReference type="ARBA" id="ARBA00022803"/>
    </source>
</evidence>
<dbReference type="Gene3D" id="1.25.40.10">
    <property type="entry name" value="Tetratricopeptide repeat domain"/>
    <property type="match status" value="3"/>
</dbReference>
<dbReference type="InterPro" id="IPR051685">
    <property type="entry name" value="Ycf3/AcsC/BcsC/TPR_MFPF"/>
</dbReference>
<feature type="repeat" description="TPR" evidence="3">
    <location>
        <begin position="273"/>
        <end position="306"/>
    </location>
</feature>
<keyword evidence="1" id="KW-0677">Repeat</keyword>
<dbReference type="PROSITE" id="PS50005">
    <property type="entry name" value="TPR"/>
    <property type="match status" value="2"/>
</dbReference>
<dbReference type="AlphaFoldDB" id="A0A6G7J2G1"/>
<evidence type="ECO:0000313" key="5">
    <source>
        <dbReference type="EMBL" id="QII44995.1"/>
    </source>
</evidence>
<evidence type="ECO:0000256" key="1">
    <source>
        <dbReference type="ARBA" id="ARBA00022737"/>
    </source>
</evidence>
<accession>A0A6G7J2G1</accession>
<dbReference type="SUPFAM" id="SSF48452">
    <property type="entry name" value="TPR-like"/>
    <property type="match status" value="2"/>
</dbReference>
<dbReference type="InterPro" id="IPR025375">
    <property type="entry name" value="DUF4365"/>
</dbReference>
<dbReference type="EMBL" id="CP049616">
    <property type="protein sequence ID" value="QII44995.1"/>
    <property type="molecule type" value="Genomic_DNA"/>
</dbReference>
<dbReference type="PANTHER" id="PTHR44943:SF4">
    <property type="entry name" value="TPR REPEAT-CONTAINING PROTEIN MJ0798"/>
    <property type="match status" value="1"/>
</dbReference>
<keyword evidence="2 3" id="KW-0802">TPR repeat</keyword>
<feature type="domain" description="DUF4365" evidence="4">
    <location>
        <begin position="13"/>
        <end position="140"/>
    </location>
</feature>
<dbReference type="PROSITE" id="PS50293">
    <property type="entry name" value="TPR_REGION"/>
    <property type="match status" value="1"/>
</dbReference>
<evidence type="ECO:0000313" key="6">
    <source>
        <dbReference type="Proteomes" id="UP000502928"/>
    </source>
</evidence>
<proteinExistence type="predicted"/>
<organism evidence="5 6">
    <name type="scientific">Flagellimonas oceani</name>
    <dbReference type="NCBI Taxonomy" id="2698672"/>
    <lineage>
        <taxon>Bacteria</taxon>
        <taxon>Pseudomonadati</taxon>
        <taxon>Bacteroidota</taxon>
        <taxon>Flavobacteriia</taxon>
        <taxon>Flavobacteriales</taxon>
        <taxon>Flavobacteriaceae</taxon>
        <taxon>Flagellimonas</taxon>
    </lineage>
</organism>
<dbReference type="InterPro" id="IPR019734">
    <property type="entry name" value="TPR_rpt"/>
</dbReference>